<comment type="caution">
    <text evidence="7">The sequence shown here is derived from an EMBL/GenBank/DDBJ whole genome shotgun (WGS) entry which is preliminary data.</text>
</comment>
<dbReference type="InterPro" id="IPR045214">
    <property type="entry name" value="Surf1/Surf4"/>
</dbReference>
<evidence type="ECO:0000313" key="7">
    <source>
        <dbReference type="EMBL" id="ROT98992.1"/>
    </source>
</evidence>
<keyword evidence="6" id="KW-1003">Cell membrane</keyword>
<evidence type="ECO:0000256" key="1">
    <source>
        <dbReference type="ARBA" id="ARBA00004370"/>
    </source>
</evidence>
<proteinExistence type="inferred from homology"/>
<dbReference type="Proteomes" id="UP000268016">
    <property type="component" value="Unassembled WGS sequence"/>
</dbReference>
<dbReference type="OrthoDB" id="6079986at2"/>
<name>A0A3N2QUY0_9RHOB</name>
<comment type="similarity">
    <text evidence="2 6">Belongs to the SURF1 family.</text>
</comment>
<dbReference type="PROSITE" id="PS51257">
    <property type="entry name" value="PROKAR_LIPOPROTEIN"/>
    <property type="match status" value="1"/>
</dbReference>
<protein>
    <recommendedName>
        <fullName evidence="6">SURF1-like protein</fullName>
    </recommendedName>
</protein>
<dbReference type="PROSITE" id="PS50895">
    <property type="entry name" value="SURF1"/>
    <property type="match status" value="1"/>
</dbReference>
<dbReference type="GO" id="GO:0005886">
    <property type="term" value="C:plasma membrane"/>
    <property type="evidence" value="ECO:0007669"/>
    <property type="project" value="UniProtKB-SubCell"/>
</dbReference>
<sequence>MRRLIFPVLLGLVGCGILIALGTWQVQRLEWKTAILSDIEARIAAAPVAIPEAPDPEADRYLPVTARGEVAGPGLRVLVSAEGLGPGYRRILPFRLDDGREILLDGGWTPLDGAALPEGEIAVTGNLHWPEEVDGWTPEPEGDLWFARDVPAMAAALGTSSVLLIARDLSEPGGLRPQPVGTEGIPNNHLNYAITWFSLAVVWAAMSVYLALRTIRREARP</sequence>
<comment type="caution">
    <text evidence="6">Lacks conserved residue(s) required for the propagation of feature annotation.</text>
</comment>
<comment type="subcellular location">
    <subcellularLocation>
        <location evidence="6">Cell membrane</location>
        <topology evidence="6">Multi-pass membrane protein</topology>
    </subcellularLocation>
    <subcellularLocation>
        <location evidence="1">Membrane</location>
    </subcellularLocation>
</comment>
<dbReference type="InterPro" id="IPR002994">
    <property type="entry name" value="Surf1/Shy1"/>
</dbReference>
<reference evidence="7 8" key="1">
    <citation type="submission" date="2018-10" db="EMBL/GenBank/DDBJ databases">
        <title>Histidinibacterium lentulum gen. nov., sp. nov., a marine bacterium from the culture broth of Picochlorum sp. 122.</title>
        <authorList>
            <person name="Wang G."/>
        </authorList>
    </citation>
    <scope>NUCLEOTIDE SEQUENCE [LARGE SCALE GENOMIC DNA]</scope>
    <source>
        <strain evidence="7 8">B17</strain>
    </source>
</reference>
<keyword evidence="5 6" id="KW-0472">Membrane</keyword>
<evidence type="ECO:0000256" key="5">
    <source>
        <dbReference type="ARBA" id="ARBA00023136"/>
    </source>
</evidence>
<dbReference type="PANTHER" id="PTHR23427:SF2">
    <property type="entry name" value="SURFEIT LOCUS PROTEIN 1"/>
    <property type="match status" value="1"/>
</dbReference>
<keyword evidence="8" id="KW-1185">Reference proteome</keyword>
<dbReference type="AlphaFoldDB" id="A0A3N2QUY0"/>
<dbReference type="Pfam" id="PF02104">
    <property type="entry name" value="SURF1"/>
    <property type="match status" value="1"/>
</dbReference>
<evidence type="ECO:0000313" key="8">
    <source>
        <dbReference type="Proteomes" id="UP000268016"/>
    </source>
</evidence>
<accession>A0A3N2QUY0</accession>
<evidence type="ECO:0000256" key="2">
    <source>
        <dbReference type="ARBA" id="ARBA00007165"/>
    </source>
</evidence>
<keyword evidence="4 6" id="KW-1133">Transmembrane helix</keyword>
<evidence type="ECO:0000256" key="6">
    <source>
        <dbReference type="RuleBase" id="RU363076"/>
    </source>
</evidence>
<feature type="transmembrane region" description="Helical" evidence="6">
    <location>
        <begin position="193"/>
        <end position="212"/>
    </location>
</feature>
<keyword evidence="3 6" id="KW-0812">Transmembrane</keyword>
<gene>
    <name evidence="7" type="ORF">EAT49_15305</name>
</gene>
<organism evidence="7 8">
    <name type="scientific">Histidinibacterium lentulum</name>
    <dbReference type="NCBI Taxonomy" id="2480588"/>
    <lineage>
        <taxon>Bacteria</taxon>
        <taxon>Pseudomonadati</taxon>
        <taxon>Pseudomonadota</taxon>
        <taxon>Alphaproteobacteria</taxon>
        <taxon>Rhodobacterales</taxon>
        <taxon>Paracoccaceae</taxon>
        <taxon>Histidinibacterium</taxon>
    </lineage>
</organism>
<evidence type="ECO:0000256" key="4">
    <source>
        <dbReference type="ARBA" id="ARBA00022989"/>
    </source>
</evidence>
<dbReference type="PANTHER" id="PTHR23427">
    <property type="entry name" value="SURFEIT LOCUS PROTEIN"/>
    <property type="match status" value="1"/>
</dbReference>
<evidence type="ECO:0000256" key="3">
    <source>
        <dbReference type="ARBA" id="ARBA00022692"/>
    </source>
</evidence>
<dbReference type="RefSeq" id="WP_123643173.1">
    <property type="nucleotide sequence ID" value="NZ_ML119088.1"/>
</dbReference>
<dbReference type="CDD" id="cd06662">
    <property type="entry name" value="SURF1"/>
    <property type="match status" value="1"/>
</dbReference>
<dbReference type="EMBL" id="RDRB01000008">
    <property type="protein sequence ID" value="ROT98992.1"/>
    <property type="molecule type" value="Genomic_DNA"/>
</dbReference>